<dbReference type="PANTHER" id="PTHR22726:SF1">
    <property type="entry name" value="METALLOENDOPEPTIDASE OMA1, MITOCHONDRIAL"/>
    <property type="match status" value="1"/>
</dbReference>
<evidence type="ECO:0000256" key="5">
    <source>
        <dbReference type="ARBA" id="ARBA00023049"/>
    </source>
</evidence>
<dbReference type="GO" id="GO:0016020">
    <property type="term" value="C:membrane"/>
    <property type="evidence" value="ECO:0007669"/>
    <property type="project" value="TreeGrafter"/>
</dbReference>
<keyword evidence="1 6" id="KW-0645">Protease</keyword>
<dbReference type="AlphaFoldDB" id="A0A8K0AHP1"/>
<dbReference type="GO" id="GO:0051603">
    <property type="term" value="P:proteolysis involved in protein catabolic process"/>
    <property type="evidence" value="ECO:0007669"/>
    <property type="project" value="TreeGrafter"/>
</dbReference>
<proteinExistence type="inferred from homology"/>
<name>A0A8K0AHP1_ANDGO</name>
<evidence type="ECO:0000256" key="4">
    <source>
        <dbReference type="ARBA" id="ARBA00022833"/>
    </source>
</evidence>
<keyword evidence="2" id="KW-0479">Metal-binding</keyword>
<dbReference type="InterPro" id="IPR001915">
    <property type="entry name" value="Peptidase_M48"/>
</dbReference>
<dbReference type="GO" id="GO:0004222">
    <property type="term" value="F:metalloendopeptidase activity"/>
    <property type="evidence" value="ECO:0007669"/>
    <property type="project" value="InterPro"/>
</dbReference>
<keyword evidence="10" id="KW-1185">Reference proteome</keyword>
<dbReference type="Pfam" id="PF01435">
    <property type="entry name" value="Peptidase_M48"/>
    <property type="match status" value="1"/>
</dbReference>
<evidence type="ECO:0000256" key="1">
    <source>
        <dbReference type="ARBA" id="ARBA00022670"/>
    </source>
</evidence>
<feature type="domain" description="Peptidase M48" evidence="8">
    <location>
        <begin position="169"/>
        <end position="342"/>
    </location>
</feature>
<evidence type="ECO:0000256" key="6">
    <source>
        <dbReference type="RuleBase" id="RU003983"/>
    </source>
</evidence>
<keyword evidence="3 6" id="KW-0378">Hydrolase</keyword>
<evidence type="ECO:0000256" key="3">
    <source>
        <dbReference type="ARBA" id="ARBA00022801"/>
    </source>
</evidence>
<feature type="compositionally biased region" description="Basic and acidic residues" evidence="7">
    <location>
        <begin position="75"/>
        <end position="91"/>
    </location>
</feature>
<organism evidence="9 10">
    <name type="scientific">Andalucia godoyi</name>
    <name type="common">Flagellate</name>
    <dbReference type="NCBI Taxonomy" id="505711"/>
    <lineage>
        <taxon>Eukaryota</taxon>
        <taxon>Discoba</taxon>
        <taxon>Jakobida</taxon>
        <taxon>Andalucina</taxon>
        <taxon>Andaluciidae</taxon>
        <taxon>Andalucia</taxon>
    </lineage>
</organism>
<dbReference type="PANTHER" id="PTHR22726">
    <property type="entry name" value="METALLOENDOPEPTIDASE OMA1"/>
    <property type="match status" value="1"/>
</dbReference>
<gene>
    <name evidence="9" type="ORF">ANDGO_00528</name>
</gene>
<dbReference type="GO" id="GO:0046872">
    <property type="term" value="F:metal ion binding"/>
    <property type="evidence" value="ECO:0007669"/>
    <property type="project" value="UniProtKB-KW"/>
</dbReference>
<reference evidence="9" key="1">
    <citation type="submission" date="2019-09" db="EMBL/GenBank/DDBJ databases">
        <title>The Mitochondrial Proteome of the Jakobid, Andalucia godoyi, a Protist With the Most Gene-Rich and Bacteria-Like Mitochondrial Genome.</title>
        <authorList>
            <person name="Gray M.W."/>
            <person name="Burger G."/>
            <person name="Derelle R."/>
            <person name="Klimes V."/>
            <person name="Leger M."/>
            <person name="Sarrasin M."/>
            <person name="Vlcek C."/>
            <person name="Roger A.J."/>
            <person name="Elias M."/>
            <person name="Lang B.F."/>
        </authorList>
    </citation>
    <scope>NUCLEOTIDE SEQUENCE</scope>
    <source>
        <strain evidence="9">And28</strain>
    </source>
</reference>
<comment type="cofactor">
    <cofactor evidence="6">
        <name>Zn(2+)</name>
        <dbReference type="ChEBI" id="CHEBI:29105"/>
    </cofactor>
    <text evidence="6">Binds 1 zinc ion per subunit.</text>
</comment>
<keyword evidence="4 6" id="KW-0862">Zinc</keyword>
<dbReference type="CDD" id="cd07331">
    <property type="entry name" value="M48C_Oma1_like"/>
    <property type="match status" value="1"/>
</dbReference>
<dbReference type="InterPro" id="IPR051156">
    <property type="entry name" value="Mito/Outer_Membr_Metalloprot"/>
</dbReference>
<keyword evidence="5 6" id="KW-0482">Metalloprotease</keyword>
<evidence type="ECO:0000313" key="10">
    <source>
        <dbReference type="Proteomes" id="UP000799049"/>
    </source>
</evidence>
<evidence type="ECO:0000259" key="8">
    <source>
        <dbReference type="Pfam" id="PF01435"/>
    </source>
</evidence>
<feature type="region of interest" description="Disordered" evidence="7">
    <location>
        <begin position="41"/>
        <end position="99"/>
    </location>
</feature>
<comment type="caution">
    <text evidence="9">The sequence shown here is derived from an EMBL/GenBank/DDBJ whole genome shotgun (WGS) entry which is preliminary data.</text>
</comment>
<evidence type="ECO:0000256" key="7">
    <source>
        <dbReference type="SAM" id="MobiDB-lite"/>
    </source>
</evidence>
<comment type="similarity">
    <text evidence="6">Belongs to the peptidase M48 family.</text>
</comment>
<dbReference type="Proteomes" id="UP000799049">
    <property type="component" value="Unassembled WGS sequence"/>
</dbReference>
<sequence>MIRSWSLLTRRFGSFAASNGCCLPARMGAVRPAPCRLLSSSPWWQQQPPQNPSFPRKSQAQPLIPLTSKSHSGKPGHDSRDNDRNREDDSNHTNVNPPRFQWSRQHTILVVGSVGLGVYVVFHLERVPFSDRLRIMDVTEATEIELGERHYRQLLARSKVLPASHVFSRRVAEVGSRIAAVADKPQFKFEFHVVEDPSVNAACLPGGKVIVNSGLFRIIETDAELSAVMGHEVSHAILRHSAEKLSYGKILNILYYALMLTVGDVRFFYNLITQIAFELPNSRKMELEADRMGLILMARACYDPSSAPKVFRKLGKGDSRSAIGAYLSTHPVSDDRIQNIQKHLEEAMQIRADHCSGNEDFAAFRSGVRSIFPSRFAS</sequence>
<dbReference type="EMBL" id="VRVR01000032">
    <property type="protein sequence ID" value="KAF0852516.1"/>
    <property type="molecule type" value="Genomic_DNA"/>
</dbReference>
<evidence type="ECO:0000313" key="9">
    <source>
        <dbReference type="EMBL" id="KAF0852516.1"/>
    </source>
</evidence>
<dbReference type="Gene3D" id="3.30.2010.10">
    <property type="entry name" value="Metalloproteases ('zincins'), catalytic domain"/>
    <property type="match status" value="1"/>
</dbReference>
<accession>A0A8K0AHP1</accession>
<protein>
    <submittedName>
        <fullName evidence="9">Mitochondrial Oma1 zinc metallopeptidase-like protein</fullName>
    </submittedName>
</protein>
<dbReference type="OrthoDB" id="7464992at2759"/>
<evidence type="ECO:0000256" key="2">
    <source>
        <dbReference type="ARBA" id="ARBA00022723"/>
    </source>
</evidence>